<protein>
    <submittedName>
        <fullName evidence="2">Uncharacterized protein</fullName>
    </submittedName>
</protein>
<accession>A0AAW1SMU9</accession>
<proteinExistence type="predicted"/>
<organism evidence="2 3">
    <name type="scientific">Apatococcus fuscideae</name>
    <dbReference type="NCBI Taxonomy" id="2026836"/>
    <lineage>
        <taxon>Eukaryota</taxon>
        <taxon>Viridiplantae</taxon>
        <taxon>Chlorophyta</taxon>
        <taxon>core chlorophytes</taxon>
        <taxon>Trebouxiophyceae</taxon>
        <taxon>Chlorellales</taxon>
        <taxon>Chlorellaceae</taxon>
        <taxon>Apatococcus</taxon>
    </lineage>
</organism>
<dbReference type="EMBL" id="JALJOV010001420">
    <property type="protein sequence ID" value="KAK9848110.1"/>
    <property type="molecule type" value="Genomic_DNA"/>
</dbReference>
<feature type="compositionally biased region" description="Low complexity" evidence="1">
    <location>
        <begin position="67"/>
        <end position="109"/>
    </location>
</feature>
<evidence type="ECO:0000313" key="2">
    <source>
        <dbReference type="EMBL" id="KAK9848110.1"/>
    </source>
</evidence>
<evidence type="ECO:0000313" key="3">
    <source>
        <dbReference type="Proteomes" id="UP001485043"/>
    </source>
</evidence>
<dbReference type="AlphaFoldDB" id="A0AAW1SMU9"/>
<keyword evidence="3" id="KW-1185">Reference proteome</keyword>
<feature type="region of interest" description="Disordered" evidence="1">
    <location>
        <begin position="63"/>
        <end position="121"/>
    </location>
</feature>
<gene>
    <name evidence="2" type="ORF">WJX84_010590</name>
</gene>
<name>A0AAW1SMU9_9CHLO</name>
<comment type="caution">
    <text evidence="2">The sequence shown here is derived from an EMBL/GenBank/DDBJ whole genome shotgun (WGS) entry which is preliminary data.</text>
</comment>
<reference evidence="2 3" key="1">
    <citation type="journal article" date="2024" name="Nat. Commun.">
        <title>Phylogenomics reveals the evolutionary origins of lichenization in chlorophyte algae.</title>
        <authorList>
            <person name="Puginier C."/>
            <person name="Libourel C."/>
            <person name="Otte J."/>
            <person name="Skaloud P."/>
            <person name="Haon M."/>
            <person name="Grisel S."/>
            <person name="Petersen M."/>
            <person name="Berrin J.G."/>
            <person name="Delaux P.M."/>
            <person name="Dal Grande F."/>
            <person name="Keller J."/>
        </authorList>
    </citation>
    <scope>NUCLEOTIDE SEQUENCE [LARGE SCALE GENOMIC DNA]</scope>
    <source>
        <strain evidence="2 3">SAG 2523</strain>
    </source>
</reference>
<evidence type="ECO:0000256" key="1">
    <source>
        <dbReference type="SAM" id="MobiDB-lite"/>
    </source>
</evidence>
<dbReference type="Proteomes" id="UP001485043">
    <property type="component" value="Unassembled WGS sequence"/>
</dbReference>
<sequence length="121" mass="12580">MERKGALRLGAFLVLALLALVGVAGYGRQLREDFLHHRMMEAPEDRRALNEVLQLEDVRQRLLAEESASAPSPGSSDAAAPSGASYGSSAPSSSSSSSSTSTSSRSSGSALGGIAGRRLLY</sequence>